<dbReference type="PANTHER" id="PTHR13255:SF0">
    <property type="entry name" value="ATAXIN-10"/>
    <property type="match status" value="1"/>
</dbReference>
<accession>A0A401SEP8</accession>
<dbReference type="GO" id="GO:0005829">
    <property type="term" value="C:cytosol"/>
    <property type="evidence" value="ECO:0007669"/>
    <property type="project" value="TreeGrafter"/>
</dbReference>
<gene>
    <name evidence="7" type="ORF">chiPu_0007267</name>
</gene>
<dbReference type="Pfam" id="PF09759">
    <property type="entry name" value="Atx10homo_assoc"/>
    <property type="match status" value="1"/>
</dbReference>
<dbReference type="GO" id="GO:0051301">
    <property type="term" value="P:cell division"/>
    <property type="evidence" value="ECO:0007669"/>
    <property type="project" value="UniProtKB-KW"/>
</dbReference>
<dbReference type="AlphaFoldDB" id="A0A401SEP8"/>
<dbReference type="OMA" id="CAWESPP"/>
<keyword evidence="3" id="KW-0132">Cell division</keyword>
<dbReference type="SUPFAM" id="SSF48371">
    <property type="entry name" value="ARM repeat"/>
    <property type="match status" value="1"/>
</dbReference>
<comment type="function">
    <text evidence="5">May play a role in the regulation of cytokinesis. May play a role in signaling by stimulating protein glycosylation. Induces neuritogenesis by activating the Ras-MAP kinase pathway and is necessary for the survival of cerebellar neurons. Does not appear to play a major role in ciliogenesis.</text>
</comment>
<dbReference type="PANTHER" id="PTHR13255">
    <property type="entry name" value="ATAXIN-10"/>
    <property type="match status" value="1"/>
</dbReference>
<dbReference type="GO" id="GO:0031175">
    <property type="term" value="P:neuron projection development"/>
    <property type="evidence" value="ECO:0007669"/>
    <property type="project" value="TreeGrafter"/>
</dbReference>
<evidence type="ECO:0000313" key="7">
    <source>
        <dbReference type="EMBL" id="GCC28833.1"/>
    </source>
</evidence>
<dbReference type="Gene3D" id="1.25.10.10">
    <property type="entry name" value="Leucine-rich Repeat Variant"/>
    <property type="match status" value="2"/>
</dbReference>
<dbReference type="InterPro" id="IPR019156">
    <property type="entry name" value="Ataxin-10_domain"/>
</dbReference>
<reference evidence="7 8" key="1">
    <citation type="journal article" date="2018" name="Nat. Ecol. Evol.">
        <title>Shark genomes provide insights into elasmobranch evolution and the origin of vertebrates.</title>
        <authorList>
            <person name="Hara Y"/>
            <person name="Yamaguchi K"/>
            <person name="Onimaru K"/>
            <person name="Kadota M"/>
            <person name="Koyanagi M"/>
            <person name="Keeley SD"/>
            <person name="Tatsumi K"/>
            <person name="Tanaka K"/>
            <person name="Motone F"/>
            <person name="Kageyama Y"/>
            <person name="Nozu R"/>
            <person name="Adachi N"/>
            <person name="Nishimura O"/>
            <person name="Nakagawa R"/>
            <person name="Tanegashima C"/>
            <person name="Kiyatake I"/>
            <person name="Matsumoto R"/>
            <person name="Murakumo K"/>
            <person name="Nishida K"/>
            <person name="Terakita A"/>
            <person name="Kuratani S"/>
            <person name="Sato K"/>
            <person name="Hyodo S Kuraku.S."/>
        </authorList>
    </citation>
    <scope>NUCLEOTIDE SEQUENCE [LARGE SCALE GENOMIC DNA]</scope>
</reference>
<evidence type="ECO:0000259" key="6">
    <source>
        <dbReference type="Pfam" id="PF09759"/>
    </source>
</evidence>
<proteinExistence type="inferred from homology"/>
<protein>
    <recommendedName>
        <fullName evidence="2">Ataxin-10</fullName>
    </recommendedName>
</protein>
<keyword evidence="8" id="KW-1185">Reference proteome</keyword>
<organism evidence="7 8">
    <name type="scientific">Chiloscyllium punctatum</name>
    <name type="common">Brownbanded bambooshark</name>
    <name type="synonym">Hemiscyllium punctatum</name>
    <dbReference type="NCBI Taxonomy" id="137246"/>
    <lineage>
        <taxon>Eukaryota</taxon>
        <taxon>Metazoa</taxon>
        <taxon>Chordata</taxon>
        <taxon>Craniata</taxon>
        <taxon>Vertebrata</taxon>
        <taxon>Chondrichthyes</taxon>
        <taxon>Elasmobranchii</taxon>
        <taxon>Galeomorphii</taxon>
        <taxon>Galeoidea</taxon>
        <taxon>Orectolobiformes</taxon>
        <taxon>Hemiscylliidae</taxon>
        <taxon>Chiloscyllium</taxon>
    </lineage>
</organism>
<comment type="similarity">
    <text evidence="1">Belongs to the ataxin-10 family.</text>
</comment>
<evidence type="ECO:0000256" key="4">
    <source>
        <dbReference type="ARBA" id="ARBA00023306"/>
    </source>
</evidence>
<dbReference type="EMBL" id="BEZZ01000222">
    <property type="protein sequence ID" value="GCC28833.1"/>
    <property type="molecule type" value="Genomic_DNA"/>
</dbReference>
<dbReference type="Proteomes" id="UP000287033">
    <property type="component" value="Unassembled WGS sequence"/>
</dbReference>
<keyword evidence="4" id="KW-0131">Cell cycle</keyword>
<dbReference type="OrthoDB" id="379794at2759"/>
<evidence type="ECO:0000313" key="8">
    <source>
        <dbReference type="Proteomes" id="UP000287033"/>
    </source>
</evidence>
<evidence type="ECO:0000256" key="5">
    <source>
        <dbReference type="ARBA" id="ARBA00045173"/>
    </source>
</evidence>
<evidence type="ECO:0000256" key="3">
    <source>
        <dbReference type="ARBA" id="ARBA00022618"/>
    </source>
</evidence>
<sequence>MTSAAAMGKMAVSCECVPELTARLEELTRDCQKEELVLVSMTPIQSLTIAFKEQRNRKEATQPLFETFVNILTAQLTEIEVFTDNPDSNRNRQLEACLRLIAECFRCLRNACIQCVKNQSHGRNVGLFEPTIRILHLLRGLGFSQSDDLLAAIRCGLQFLGNFVTGNEESKHILWKSAFPDLFLHYLTQSDKKVVTYCCMVLFTCLNAERTTDLLNHTKGVELAEAVIKICKKEPELDWAFLIVTDQFLKCPDLMVELYIKLNNHERIVVLDLISVKLSEILGCPAGSDDLSALMKLMQFLASCFLEKCMAVLKFTSATEEENEEALIVIRLLDILCQATSNYEKFSYLQNSPGLLETVVDLLYQTHLAGKQQQNIFSINQSLSFTDQTFHPAVGFKAHLIHLIGNLCYHNNENQDKVRELGGIPIILDNCSIDDNNPFVSQWAVFTIRILTEQNLKNQEVISQMAYQGVADSAMLNNMGLQVEEQDGKLYVKSQGKSSQ</sequence>
<dbReference type="InterPro" id="IPR016024">
    <property type="entry name" value="ARM-type_fold"/>
</dbReference>
<evidence type="ECO:0000256" key="1">
    <source>
        <dbReference type="ARBA" id="ARBA00008384"/>
    </source>
</evidence>
<dbReference type="STRING" id="137246.A0A401SEP8"/>
<feature type="domain" description="Ataxin-10" evidence="6">
    <location>
        <begin position="396"/>
        <end position="492"/>
    </location>
</feature>
<dbReference type="InterPro" id="IPR011989">
    <property type="entry name" value="ARM-like"/>
</dbReference>
<name>A0A401SEP8_CHIPU</name>
<comment type="caution">
    <text evidence="7">The sequence shown here is derived from an EMBL/GenBank/DDBJ whole genome shotgun (WGS) entry which is preliminary data.</text>
</comment>
<evidence type="ECO:0000256" key="2">
    <source>
        <dbReference type="ARBA" id="ARBA00018804"/>
    </source>
</evidence>
<dbReference type="InterPro" id="IPR051374">
    <property type="entry name" value="Ataxin-10/CTR86_families"/>
</dbReference>